<name>A0A9P1GLQ7_9DINO</name>
<dbReference type="EMBL" id="CAMXCT030006586">
    <property type="protein sequence ID" value="CAL4803781.1"/>
    <property type="molecule type" value="Genomic_DNA"/>
</dbReference>
<dbReference type="Proteomes" id="UP001152797">
    <property type="component" value="Unassembled WGS sequence"/>
</dbReference>
<keyword evidence="7" id="KW-1185">Reference proteome</keyword>
<evidence type="ECO:0000313" key="6">
    <source>
        <dbReference type="EMBL" id="CAL4803781.1"/>
    </source>
</evidence>
<gene>
    <name evidence="4" type="ORF">C1SCF055_LOCUS41207</name>
</gene>
<dbReference type="GO" id="GO:0008270">
    <property type="term" value="F:zinc ion binding"/>
    <property type="evidence" value="ECO:0007669"/>
    <property type="project" value="UniProtKB-KW"/>
</dbReference>
<protein>
    <submittedName>
        <fullName evidence="6">AarF domain-containing protein kinase 1</fullName>
    </submittedName>
</protein>
<organism evidence="4">
    <name type="scientific">Cladocopium goreaui</name>
    <dbReference type="NCBI Taxonomy" id="2562237"/>
    <lineage>
        <taxon>Eukaryota</taxon>
        <taxon>Sar</taxon>
        <taxon>Alveolata</taxon>
        <taxon>Dinophyceae</taxon>
        <taxon>Suessiales</taxon>
        <taxon>Symbiodiniaceae</taxon>
        <taxon>Cladocopium</taxon>
    </lineage>
</organism>
<feature type="region of interest" description="Disordered" evidence="2">
    <location>
        <begin position="59"/>
        <end position="90"/>
    </location>
</feature>
<feature type="region of interest" description="Disordered" evidence="2">
    <location>
        <begin position="157"/>
        <end position="176"/>
    </location>
</feature>
<keyword evidence="6" id="KW-0808">Transferase</keyword>
<reference evidence="5" key="2">
    <citation type="submission" date="2024-04" db="EMBL/GenBank/DDBJ databases">
        <authorList>
            <person name="Chen Y."/>
            <person name="Shah S."/>
            <person name="Dougan E. K."/>
            <person name="Thang M."/>
            <person name="Chan C."/>
        </authorList>
    </citation>
    <scope>NUCLEOTIDE SEQUENCE [LARGE SCALE GENOMIC DNA]</scope>
</reference>
<evidence type="ECO:0000259" key="3">
    <source>
        <dbReference type="PROSITE" id="PS50103"/>
    </source>
</evidence>
<evidence type="ECO:0000313" key="7">
    <source>
        <dbReference type="Proteomes" id="UP001152797"/>
    </source>
</evidence>
<dbReference type="EMBL" id="CAMXCT010006586">
    <property type="protein sequence ID" value="CAI4016469.1"/>
    <property type="molecule type" value="Genomic_DNA"/>
</dbReference>
<proteinExistence type="predicted"/>
<evidence type="ECO:0000256" key="2">
    <source>
        <dbReference type="SAM" id="MobiDB-lite"/>
    </source>
</evidence>
<feature type="compositionally biased region" description="Low complexity" evidence="2">
    <location>
        <begin position="75"/>
        <end position="90"/>
    </location>
</feature>
<feature type="zinc finger region" description="C3H1-type" evidence="1">
    <location>
        <begin position="107"/>
        <end position="131"/>
    </location>
</feature>
<evidence type="ECO:0000256" key="1">
    <source>
        <dbReference type="PROSITE-ProRule" id="PRU00723"/>
    </source>
</evidence>
<dbReference type="PROSITE" id="PS50103">
    <property type="entry name" value="ZF_C3H1"/>
    <property type="match status" value="1"/>
</dbReference>
<feature type="compositionally biased region" description="Acidic residues" evidence="2">
    <location>
        <begin position="165"/>
        <end position="176"/>
    </location>
</feature>
<keyword evidence="1" id="KW-0863">Zinc-finger</keyword>
<evidence type="ECO:0000313" key="4">
    <source>
        <dbReference type="EMBL" id="CAI4016469.1"/>
    </source>
</evidence>
<comment type="caution">
    <text evidence="4">The sequence shown here is derived from an EMBL/GenBank/DDBJ whole genome shotgun (WGS) entry which is preliminary data.</text>
</comment>
<dbReference type="EMBL" id="CAMXCT020006586">
    <property type="protein sequence ID" value="CAL1169844.1"/>
    <property type="molecule type" value="Genomic_DNA"/>
</dbReference>
<accession>A0A9P1GLQ7</accession>
<keyword evidence="1" id="KW-0862">Zinc</keyword>
<reference evidence="4" key="1">
    <citation type="submission" date="2022-10" db="EMBL/GenBank/DDBJ databases">
        <authorList>
            <person name="Chen Y."/>
            <person name="Dougan E. K."/>
            <person name="Chan C."/>
            <person name="Rhodes N."/>
            <person name="Thang M."/>
        </authorList>
    </citation>
    <scope>NUCLEOTIDE SEQUENCE</scope>
</reference>
<dbReference type="OrthoDB" id="406987at2759"/>
<sequence length="176" mass="20222">MASGFDWKRSLHPVQKASWQELWEKVQVKNTFLHFVHGSMEINEEPEEEFLLPTALRRTASDPGKRGMKDEVDTETSTVATSSTGSGRATPQLEEKWMVHQAGRCRPCGYFNVKGDRCRLGDDCEYCHFCTEQDLKTRKRSFKRKVRSEKRAAACIARAGSNQAADDEEEDWPMFR</sequence>
<feature type="compositionally biased region" description="Basic and acidic residues" evidence="2">
    <location>
        <begin position="59"/>
        <end position="71"/>
    </location>
</feature>
<keyword evidence="1" id="KW-0479">Metal-binding</keyword>
<dbReference type="GO" id="GO:0016301">
    <property type="term" value="F:kinase activity"/>
    <property type="evidence" value="ECO:0007669"/>
    <property type="project" value="UniProtKB-KW"/>
</dbReference>
<dbReference type="AlphaFoldDB" id="A0A9P1GLQ7"/>
<keyword evidence="6" id="KW-0418">Kinase</keyword>
<feature type="domain" description="C3H1-type" evidence="3">
    <location>
        <begin position="107"/>
        <end position="131"/>
    </location>
</feature>
<dbReference type="InterPro" id="IPR000571">
    <property type="entry name" value="Znf_CCCH"/>
</dbReference>
<evidence type="ECO:0000313" key="5">
    <source>
        <dbReference type="EMBL" id="CAL1169844.1"/>
    </source>
</evidence>